<evidence type="ECO:0000313" key="4">
    <source>
        <dbReference type="Proteomes" id="UP000233517"/>
    </source>
</evidence>
<dbReference type="PANTHER" id="PTHR43022">
    <property type="entry name" value="PROTEIN SMF"/>
    <property type="match status" value="1"/>
</dbReference>
<gene>
    <name evidence="3" type="primary">dprA</name>
    <name evidence="3" type="ORF">CVU82_00110</name>
</gene>
<evidence type="ECO:0000313" key="3">
    <source>
        <dbReference type="EMBL" id="PKM91606.1"/>
    </source>
</evidence>
<name>A0A2N2EAA1_9BACT</name>
<dbReference type="Proteomes" id="UP000233517">
    <property type="component" value="Unassembled WGS sequence"/>
</dbReference>
<dbReference type="NCBIfam" id="TIGR00732">
    <property type="entry name" value="dprA"/>
    <property type="match status" value="1"/>
</dbReference>
<dbReference type="InterPro" id="IPR036388">
    <property type="entry name" value="WH-like_DNA-bd_sf"/>
</dbReference>
<evidence type="ECO:0000259" key="2">
    <source>
        <dbReference type="Pfam" id="PF02481"/>
    </source>
</evidence>
<dbReference type="AlphaFoldDB" id="A0A2N2EAA1"/>
<dbReference type="EMBL" id="PHAI01000001">
    <property type="protein sequence ID" value="PKM91606.1"/>
    <property type="molecule type" value="Genomic_DNA"/>
</dbReference>
<dbReference type="GO" id="GO:0009294">
    <property type="term" value="P:DNA-mediated transformation"/>
    <property type="evidence" value="ECO:0007669"/>
    <property type="project" value="InterPro"/>
</dbReference>
<comment type="caution">
    <text evidence="3">The sequence shown here is derived from an EMBL/GenBank/DDBJ whole genome shotgun (WGS) entry which is preliminary data.</text>
</comment>
<dbReference type="PANTHER" id="PTHR43022:SF1">
    <property type="entry name" value="PROTEIN SMF"/>
    <property type="match status" value="1"/>
</dbReference>
<evidence type="ECO:0000256" key="1">
    <source>
        <dbReference type="ARBA" id="ARBA00006525"/>
    </source>
</evidence>
<sequence length="374" mass="42197">MENKEKDKEKDKEKESMFAIVFNHLLNFNNRKYQILTKTFGSLEKAFYAPRNQLLLAGIKEKTIRDFYEKKKKFSLKQVLADLSRENIKVCFIEDESYPKLLKNIYNPPPLFYYQGNLDINWDLSLSVVGSRDFSFYGNKVIKDFIPILTNSKISIISGLAFGIDSLAHQETIKNGGQTIAVLGSGIDKKSIYPRDNYGLAKEIIKNNGLIISEFSPQTPGFPYNFPTRNRIIAGLSKYTLIVEAGKKSGSLITAKYALEEGREVLSVVGDIYSHTSLGTNELAKEGAHVITKVEDILALFGNLPIIKDNPTQKYQAENELEKKILKILEQNKMNIDEICLTLEDDVSKITKTLSILEIKGAIKDSGGKNYRSN</sequence>
<proteinExistence type="inferred from homology"/>
<dbReference type="Pfam" id="PF02481">
    <property type="entry name" value="DNA_processg_A"/>
    <property type="match status" value="1"/>
</dbReference>
<dbReference type="InterPro" id="IPR057666">
    <property type="entry name" value="DrpA_SLOG"/>
</dbReference>
<feature type="domain" description="Smf/DprA SLOG" evidence="2">
    <location>
        <begin position="90"/>
        <end position="300"/>
    </location>
</feature>
<dbReference type="Gene3D" id="3.40.50.450">
    <property type="match status" value="1"/>
</dbReference>
<protein>
    <submittedName>
        <fullName evidence="3">DNA-protecting protein DprA</fullName>
    </submittedName>
</protein>
<dbReference type="SUPFAM" id="SSF102405">
    <property type="entry name" value="MCP/YpsA-like"/>
    <property type="match status" value="1"/>
</dbReference>
<accession>A0A2N2EAA1</accession>
<comment type="similarity">
    <text evidence="1">Belongs to the DprA/Smf family.</text>
</comment>
<dbReference type="Gene3D" id="1.10.10.10">
    <property type="entry name" value="Winged helix-like DNA-binding domain superfamily/Winged helix DNA-binding domain"/>
    <property type="match status" value="1"/>
</dbReference>
<organism evidence="3 4">
    <name type="scientific">Candidatus Falkowbacteria bacterium HGW-Falkowbacteria-1</name>
    <dbReference type="NCBI Taxonomy" id="2013768"/>
    <lineage>
        <taxon>Bacteria</taxon>
        <taxon>Candidatus Falkowiibacteriota</taxon>
    </lineage>
</organism>
<dbReference type="InterPro" id="IPR003488">
    <property type="entry name" value="DprA"/>
</dbReference>
<reference evidence="3 4" key="1">
    <citation type="journal article" date="2017" name="ISME J.">
        <title>Potential for microbial H2 and metal transformations associated with novel bacteria and archaea in deep terrestrial subsurface sediments.</title>
        <authorList>
            <person name="Hernsdorf A.W."/>
            <person name="Amano Y."/>
            <person name="Miyakawa K."/>
            <person name="Ise K."/>
            <person name="Suzuki Y."/>
            <person name="Anantharaman K."/>
            <person name="Probst A."/>
            <person name="Burstein D."/>
            <person name="Thomas B.C."/>
            <person name="Banfield J.F."/>
        </authorList>
    </citation>
    <scope>NUCLEOTIDE SEQUENCE [LARGE SCALE GENOMIC DNA]</scope>
    <source>
        <strain evidence="3">HGW-Falkowbacteria-1</strain>
    </source>
</reference>